<organism evidence="1 2">
    <name type="scientific">Halovenus aranensis</name>
    <dbReference type="NCBI Taxonomy" id="890420"/>
    <lineage>
        <taxon>Archaea</taxon>
        <taxon>Methanobacteriati</taxon>
        <taxon>Methanobacteriota</taxon>
        <taxon>Stenosarchaea group</taxon>
        <taxon>Halobacteria</taxon>
        <taxon>Halobacteriales</taxon>
        <taxon>Haloarculaceae</taxon>
        <taxon>Halovenus</taxon>
    </lineage>
</organism>
<protein>
    <submittedName>
        <fullName evidence="1">Uncharacterized protein</fullName>
    </submittedName>
</protein>
<dbReference type="AlphaFoldDB" id="A0A1G8ZBM3"/>
<gene>
    <name evidence="1" type="ORF">SAMN05216226_12023</name>
</gene>
<keyword evidence="2" id="KW-1185">Reference proteome</keyword>
<reference evidence="1 2" key="1">
    <citation type="submission" date="2016-10" db="EMBL/GenBank/DDBJ databases">
        <authorList>
            <person name="de Groot N.N."/>
        </authorList>
    </citation>
    <scope>NUCLEOTIDE SEQUENCE [LARGE SCALE GENOMIC DNA]</scope>
    <source>
        <strain evidence="1 2">IBRC-M10015</strain>
    </source>
</reference>
<name>A0A1G8ZBM3_9EURY</name>
<sequence>MDAEGEQTETTDERTVLDEEWVASRAKELQPRSKAILEFLCAVGYTATTRDIVCDALLRELLELARLNPGVNLVAVVLQDRKDALTH</sequence>
<accession>A0A1G8ZBM3</accession>
<evidence type="ECO:0000313" key="2">
    <source>
        <dbReference type="Proteomes" id="UP000198856"/>
    </source>
</evidence>
<dbReference type="RefSeq" id="WP_176765350.1">
    <property type="nucleotide sequence ID" value="NZ_FNFC01000020.1"/>
</dbReference>
<evidence type="ECO:0000313" key="1">
    <source>
        <dbReference type="EMBL" id="SDK12481.1"/>
    </source>
</evidence>
<proteinExistence type="predicted"/>
<dbReference type="EMBL" id="FNFC01000020">
    <property type="protein sequence ID" value="SDK12481.1"/>
    <property type="molecule type" value="Genomic_DNA"/>
</dbReference>
<dbReference type="Proteomes" id="UP000198856">
    <property type="component" value="Unassembled WGS sequence"/>
</dbReference>